<reference evidence="5 6" key="1">
    <citation type="submission" date="2023-10" db="EMBL/GenBank/DDBJ databases">
        <title>Whole Genome based description of the genera Actinobaculum and Actinotignum reveals a complex phylogenetic relationship within the species included in the genus Actinotignum.</title>
        <authorList>
            <person name="Jensen C.S."/>
            <person name="Dargis R."/>
            <person name="Kemp M."/>
            <person name="Christensen J.J."/>
        </authorList>
    </citation>
    <scope>NUCLEOTIDE SEQUENCE [LARGE SCALE GENOMIC DNA]</scope>
    <source>
        <strain evidence="5 6">SLA_B974</strain>
    </source>
</reference>
<gene>
    <name evidence="5" type="ORF">R6G86_02850</name>
</gene>
<dbReference type="InterPro" id="IPR036129">
    <property type="entry name" value="Glycerate_kinase_sf"/>
</dbReference>
<accession>A0ABU5G7N2</accession>
<dbReference type="Gene3D" id="3.40.50.10350">
    <property type="entry name" value="Glycerate kinase, domain 1"/>
    <property type="match status" value="1"/>
</dbReference>
<comment type="similarity">
    <text evidence="1 4">Belongs to the glycerate kinase type-1 family.</text>
</comment>
<dbReference type="Gene3D" id="3.90.1510.10">
    <property type="entry name" value="Glycerate kinase, domain 2"/>
    <property type="match status" value="1"/>
</dbReference>
<proteinExistence type="inferred from homology"/>
<dbReference type="EMBL" id="JAWNGA010000003">
    <property type="protein sequence ID" value="MDY5132685.1"/>
    <property type="molecule type" value="Genomic_DNA"/>
</dbReference>
<dbReference type="PANTHER" id="PTHR21599:SF0">
    <property type="entry name" value="GLYCERATE KINASE"/>
    <property type="match status" value="1"/>
</dbReference>
<dbReference type="InterPro" id="IPR018197">
    <property type="entry name" value="Glycerate_kinase_RE-like"/>
</dbReference>
<protein>
    <submittedName>
        <fullName evidence="5">Glycerate kinase</fullName>
        <ecNumber evidence="5">2.7.1.31</ecNumber>
    </submittedName>
</protein>
<evidence type="ECO:0000256" key="1">
    <source>
        <dbReference type="ARBA" id="ARBA00006284"/>
    </source>
</evidence>
<dbReference type="Proteomes" id="UP001275049">
    <property type="component" value="Unassembled WGS sequence"/>
</dbReference>
<dbReference type="EC" id="2.7.1.31" evidence="5"/>
<evidence type="ECO:0000256" key="3">
    <source>
        <dbReference type="ARBA" id="ARBA00022777"/>
    </source>
</evidence>
<keyword evidence="3 4" id="KW-0418">Kinase</keyword>
<comment type="caution">
    <text evidence="5">The sequence shown here is derived from an EMBL/GenBank/DDBJ whole genome shotgun (WGS) entry which is preliminary data.</text>
</comment>
<organism evidence="5 6">
    <name type="scientific">Actinotignum urinale</name>
    <dbReference type="NCBI Taxonomy" id="190146"/>
    <lineage>
        <taxon>Bacteria</taxon>
        <taxon>Bacillati</taxon>
        <taxon>Actinomycetota</taxon>
        <taxon>Actinomycetes</taxon>
        <taxon>Actinomycetales</taxon>
        <taxon>Actinomycetaceae</taxon>
        <taxon>Actinotignum</taxon>
    </lineage>
</organism>
<dbReference type="RefSeq" id="WP_026420908.1">
    <property type="nucleotide sequence ID" value="NZ_CAMYCL010000029.1"/>
</dbReference>
<dbReference type="PANTHER" id="PTHR21599">
    <property type="entry name" value="GLYCERATE KINASE"/>
    <property type="match status" value="1"/>
</dbReference>
<dbReference type="GO" id="GO:0008887">
    <property type="term" value="F:glycerate kinase activity"/>
    <property type="evidence" value="ECO:0007669"/>
    <property type="project" value="UniProtKB-EC"/>
</dbReference>
<sequence>MKIVCCPDSFKESMTAAQAASALAEGIRMVVPDADIVEVPMADGGEGFAQSLRDALNARVFPVPVEGIQGYTVEAELAMSGKTAIIEAASAVGLGQVAPEYRDIRAADTFGLGELILRALDEGATDILIGLGGSGTNDGGAGMLRALGMRFYDDEGDPIGTTPTELERLTFIDTDGLDERLHNVTLRVACDVDNPLLGWRGASAVYGPQKGATDEDILFLDSVLRNFVEVSGKDDVHELPGAGAAGGLGFAFLAFLGARLESGVDLVMETIGLRETIRGATIIFTGEGSMDRQTLMGKTLSGIARIAREEGNIPIIAFAGHLGEGVEELYDSGFVGLVPIVDKPCTMRDALQEGYVNLVHASKRVMKLLQIGATLS</sequence>
<keyword evidence="6" id="KW-1185">Reference proteome</keyword>
<dbReference type="PIRSF" id="PIRSF006078">
    <property type="entry name" value="GlxK"/>
    <property type="match status" value="1"/>
</dbReference>
<evidence type="ECO:0000256" key="4">
    <source>
        <dbReference type="PIRNR" id="PIRNR006078"/>
    </source>
</evidence>
<dbReference type="NCBIfam" id="TIGR00045">
    <property type="entry name" value="glycerate kinase"/>
    <property type="match status" value="1"/>
</dbReference>
<name>A0ABU5G7N2_9ACTO</name>
<evidence type="ECO:0000256" key="2">
    <source>
        <dbReference type="ARBA" id="ARBA00022679"/>
    </source>
</evidence>
<dbReference type="InterPro" id="IPR018193">
    <property type="entry name" value="Glyc_kinase_flavodox-like_fold"/>
</dbReference>
<dbReference type="InterPro" id="IPR004381">
    <property type="entry name" value="Glycerate_kinase"/>
</dbReference>
<evidence type="ECO:0000313" key="6">
    <source>
        <dbReference type="Proteomes" id="UP001275049"/>
    </source>
</evidence>
<evidence type="ECO:0000313" key="5">
    <source>
        <dbReference type="EMBL" id="MDY5132685.1"/>
    </source>
</evidence>
<dbReference type="SUPFAM" id="SSF110738">
    <property type="entry name" value="Glycerate kinase I"/>
    <property type="match status" value="1"/>
</dbReference>
<keyword evidence="2 4" id="KW-0808">Transferase</keyword>
<dbReference type="Pfam" id="PF02595">
    <property type="entry name" value="Gly_kinase"/>
    <property type="match status" value="1"/>
</dbReference>